<sequence length="63" mass="6966">MRQAHRQISRRQSGAASWQLADVDTLAVHYGVRPLDLLDGPTKACEALPAARRRTVRVKGAGW</sequence>
<organism evidence="1 2">
    <name type="scientific">Streptomyces amakusaensis</name>
    <dbReference type="NCBI Taxonomy" id="67271"/>
    <lineage>
        <taxon>Bacteria</taxon>
        <taxon>Bacillati</taxon>
        <taxon>Actinomycetota</taxon>
        <taxon>Actinomycetes</taxon>
        <taxon>Kitasatosporales</taxon>
        <taxon>Streptomycetaceae</taxon>
        <taxon>Streptomyces</taxon>
    </lineage>
</organism>
<comment type="caution">
    <text evidence="1">The sequence shown here is derived from an EMBL/GenBank/DDBJ whole genome shotgun (WGS) entry which is preliminary data.</text>
</comment>
<reference evidence="2" key="1">
    <citation type="journal article" date="2019" name="Int. J. Syst. Evol. Microbiol.">
        <title>The Global Catalogue of Microorganisms (GCM) 10K type strain sequencing project: providing services to taxonomists for standard genome sequencing and annotation.</title>
        <authorList>
            <consortium name="The Broad Institute Genomics Platform"/>
            <consortium name="The Broad Institute Genome Sequencing Center for Infectious Disease"/>
            <person name="Wu L."/>
            <person name="Ma J."/>
        </authorList>
    </citation>
    <scope>NUCLEOTIDE SEQUENCE [LARGE SCALE GENOMIC DNA]</scope>
    <source>
        <strain evidence="2">PCU 266</strain>
    </source>
</reference>
<dbReference type="Proteomes" id="UP001596160">
    <property type="component" value="Unassembled WGS sequence"/>
</dbReference>
<name>A0ABW0ATS3_9ACTN</name>
<protein>
    <submittedName>
        <fullName evidence="1">Uncharacterized protein</fullName>
    </submittedName>
</protein>
<proteinExistence type="predicted"/>
<evidence type="ECO:0000313" key="1">
    <source>
        <dbReference type="EMBL" id="MFC5156000.1"/>
    </source>
</evidence>
<gene>
    <name evidence="1" type="ORF">ACFPRH_30240</name>
</gene>
<evidence type="ECO:0000313" key="2">
    <source>
        <dbReference type="Proteomes" id="UP001596160"/>
    </source>
</evidence>
<accession>A0ABW0ATS3</accession>
<keyword evidence="2" id="KW-1185">Reference proteome</keyword>
<dbReference type="EMBL" id="JBHSKP010000028">
    <property type="protein sequence ID" value="MFC5156000.1"/>
    <property type="molecule type" value="Genomic_DNA"/>
</dbReference>
<dbReference type="RefSeq" id="WP_381735196.1">
    <property type="nucleotide sequence ID" value="NZ_BAAASB010000010.1"/>
</dbReference>